<keyword evidence="1" id="KW-1133">Transmembrane helix</keyword>
<evidence type="ECO:0000313" key="2">
    <source>
        <dbReference type="EMBL" id="SDP97353.1"/>
    </source>
</evidence>
<reference evidence="3" key="1">
    <citation type="submission" date="2016-10" db="EMBL/GenBank/DDBJ databases">
        <authorList>
            <person name="Varghese N."/>
            <person name="Submissions S."/>
        </authorList>
    </citation>
    <scope>NUCLEOTIDE SEQUENCE [LARGE SCALE GENOMIC DNA]</scope>
    <source>
        <strain evidence="3">IBRC-M10078</strain>
    </source>
</reference>
<dbReference type="Proteomes" id="UP000199159">
    <property type="component" value="Unassembled WGS sequence"/>
</dbReference>
<feature type="transmembrane region" description="Helical" evidence="1">
    <location>
        <begin position="7"/>
        <end position="22"/>
    </location>
</feature>
<keyword evidence="3" id="KW-1185">Reference proteome</keyword>
<feature type="transmembrane region" description="Helical" evidence="1">
    <location>
        <begin position="28"/>
        <end position="45"/>
    </location>
</feature>
<keyword evidence="1" id="KW-0472">Membrane</keyword>
<feature type="transmembrane region" description="Helical" evidence="1">
    <location>
        <begin position="87"/>
        <end position="113"/>
    </location>
</feature>
<accession>A0A1H0X325</accession>
<evidence type="ECO:0000256" key="1">
    <source>
        <dbReference type="SAM" id="Phobius"/>
    </source>
</evidence>
<dbReference type="SUPFAM" id="SSF103473">
    <property type="entry name" value="MFS general substrate transporter"/>
    <property type="match status" value="1"/>
</dbReference>
<dbReference type="InterPro" id="IPR036259">
    <property type="entry name" value="MFS_trans_sf"/>
</dbReference>
<keyword evidence="1" id="KW-0812">Transmembrane</keyword>
<sequence>MFKARNIIPNMSVVMVLFIIFVSTMPTYIKFVLTIFTISILFPVARKIMLENKLRKMKVAFYTAVIFSLGLIVVPNMEELPPYDLSIISVFLLIFFFSAIGIYCYGIPASIIAELASNRYPKYRAWLSGIIHIVFGLFTAIFGLFDELNAEIFILSSICALLFFLIDEITRRSLEKAHC</sequence>
<protein>
    <submittedName>
        <fullName evidence="2">Uncharacterized protein</fullName>
    </submittedName>
</protein>
<proteinExistence type="predicted"/>
<evidence type="ECO:0000313" key="3">
    <source>
        <dbReference type="Proteomes" id="UP000199159"/>
    </source>
</evidence>
<feature type="transmembrane region" description="Helical" evidence="1">
    <location>
        <begin position="125"/>
        <end position="144"/>
    </location>
</feature>
<dbReference type="EMBL" id="FNJU01000028">
    <property type="protein sequence ID" value="SDP97353.1"/>
    <property type="molecule type" value="Genomic_DNA"/>
</dbReference>
<organism evidence="2 3">
    <name type="scientific">Litchfieldia salsa</name>
    <dbReference type="NCBI Taxonomy" id="930152"/>
    <lineage>
        <taxon>Bacteria</taxon>
        <taxon>Bacillati</taxon>
        <taxon>Bacillota</taxon>
        <taxon>Bacilli</taxon>
        <taxon>Bacillales</taxon>
        <taxon>Bacillaceae</taxon>
        <taxon>Litchfieldia</taxon>
    </lineage>
</organism>
<dbReference type="OrthoDB" id="68404at2"/>
<gene>
    <name evidence="2" type="ORF">SAMN05216565_12811</name>
</gene>
<dbReference type="STRING" id="930152.SAMN05216565_12811"/>
<feature type="transmembrane region" description="Helical" evidence="1">
    <location>
        <begin position="57"/>
        <end position="75"/>
    </location>
</feature>
<name>A0A1H0X325_9BACI</name>
<feature type="transmembrane region" description="Helical" evidence="1">
    <location>
        <begin position="150"/>
        <end position="166"/>
    </location>
</feature>
<dbReference type="AlphaFoldDB" id="A0A1H0X325"/>
<dbReference type="RefSeq" id="WP_090859963.1">
    <property type="nucleotide sequence ID" value="NZ_FNJU01000028.1"/>
</dbReference>